<dbReference type="EMBL" id="JANRMS010002005">
    <property type="protein sequence ID" value="KAJ3524863.1"/>
    <property type="molecule type" value="Genomic_DNA"/>
</dbReference>
<organism evidence="1 2">
    <name type="scientific">Fusarium decemcellulare</name>
    <dbReference type="NCBI Taxonomy" id="57161"/>
    <lineage>
        <taxon>Eukaryota</taxon>
        <taxon>Fungi</taxon>
        <taxon>Dikarya</taxon>
        <taxon>Ascomycota</taxon>
        <taxon>Pezizomycotina</taxon>
        <taxon>Sordariomycetes</taxon>
        <taxon>Hypocreomycetidae</taxon>
        <taxon>Hypocreales</taxon>
        <taxon>Nectriaceae</taxon>
        <taxon>Fusarium</taxon>
        <taxon>Fusarium decemcellulare species complex</taxon>
    </lineage>
</organism>
<evidence type="ECO:0000313" key="2">
    <source>
        <dbReference type="Proteomes" id="UP001148629"/>
    </source>
</evidence>
<evidence type="ECO:0000313" key="1">
    <source>
        <dbReference type="EMBL" id="KAJ3524863.1"/>
    </source>
</evidence>
<gene>
    <name evidence="1" type="ORF">NM208_g11883</name>
</gene>
<comment type="caution">
    <text evidence="1">The sequence shown here is derived from an EMBL/GenBank/DDBJ whole genome shotgun (WGS) entry which is preliminary data.</text>
</comment>
<sequence>MECLGIRPARHKATLAEAIVNFRSKSREYQKWWQDFSRKQSGDFDTDQVETQVEKARPLDEGQQQPLQSDHQLPTVTQSSPPTDHEPKHSMQEDTNGERPVKRRRVVPVPLEARPENIHPAFVPTEADLLALTTEPAHQLEPALALDHDTDATGTREFPWETASSYAYIGNGRIDNQDIISPAGALTSRLLEYDDGTFATVVPNRLPHGRRLVANQQIKKFLMGNSLSTTLLSRPSSPESTQSDEIIDLAEDPEDLDPITMKEIEDEKLENERLEALQPPPTVDPTISKERISEILDEVIKSMEATWRDTKLPKCQRKAHGLWKNARRTGKKIPQILEAHNSAEHLHKRIEDLCKEILKNTYTTEAPIRDQAKSLEASVQDKSYQMWFIDMLGSSTPPPKPQSLPRPKQAKKQREIPPDEEELTSSDEEDFIVPDDEPIPGDDSIDIEDEGLLGESSSFANPLKEESPMSTPECIDLTQTDPVPPTPVDNSKRAFIDLTSPAKSADSPLPSPQKDGDIDGHIDDPPPPPDGTVVPPAIELLGKIQEIGSVSPNKWVDKDDRWRLLISLIWNLEHSRRRAILDTIQSQQPDALWDGPIKSYLSKPFKSPKRLTPQNPETVGFDLVRLFRSFFKCRNTTESGAMRVKNKKLTRQVTEARGKWFTPFCTFIKALIPEFPEDSQIYRNDILDEFFPIEAEDELDDLEDDLEDDGGAKTQRRRVPKEIIRNKEAVDARERAREREQEAAARAMKLRRKLASSSLMPEDRTRLIVNESKDEGQSLIYINDDIGRRIKDHQIDGVRFLWNQIVLDPDTRHGCLLAHTMGLGKTMQTIAFLVVLAEAAASEDPSVVAQIPEDLRASRTLVISPTAVVDNWLEELDIWDPDGILGKRYKITATMKRDHELHSTVSAWASGGGVLVIGYELLTKILGVPGEVTDLLLQSPYVVIADEAHRLKNTKTKVYAACLRFETKTRIALTGSPLANHVIEYYTMIDWIVPNFLGPLPEFNQIYNNPIQEGLFNESDSSSKRRALRALELLKQLVEPIVHRRTIAAVKAELPPKCEFIITVPPTGLQKKLYNTYYEGVINENGGRPPMLFGPVNDLALVCSHPRCFQAKVRRVQKEMAKANTNAKKDDVTETDVHSEIEDQWDNEDQSDAEALLEPEVPQMQGDGGKKNGKGRPKMQTLSFPKSVISDFLKALNVPDLGTPSLSWKSELLTAILDEARAIGDKVLVFSQSLDTLNYLENMCKMQQRRVSRLDGSTRPDSRQQLVKSFNEGTMEVALISTTAGGIGLNIQGANRVVIYDIKWNPTLEQQAVGRAFRIGQKRTVFVYRFLVAGTLEASLYNKHVFKMQLANRVVDKKNPLAWSKRKGEIIAPINPVPADDLKGFLGKDRILDKLIGLKKNGEAIRSIISTDTFEEEDPTATLTAEELKEIEDLVKLRSTNPEEYQRTAWQVDSKQQEELLAQHGPFRPALVLPSHGPVHQSFDGASDLPSNTETLFSVAQHTHSLAMSGVGRQVTDGHLTLAPPSNQHVIHVSGPVPLPMAGANTFFGEHPRPVPSQNPTTGPITATATTAPNKDADSYPRPAAPTLTAPANIFKGGVLFNVSEIPAKVKFEKHLRERVRNLQQRDVPRTGGHPEEIARALTDRVDEIRKEKSFGSVPDSLHWKHLNELLSHDKFVIAIIAGHLSAEYMALAHKQDLEGRIQTINGLEEMDIPAQAHRRINSPDPNNLLNIQRRSLQRGDARPLARDDEKVMREAMDKRKSRAFRLPPWANQALHEEQKRASPAAETRERQARSRNGTPRGG</sequence>
<name>A0ACC1RTG2_9HYPO</name>
<reference evidence="1" key="1">
    <citation type="submission" date="2022-08" db="EMBL/GenBank/DDBJ databases">
        <title>Genome Sequence of Fusarium decemcellulare.</title>
        <authorList>
            <person name="Buettner E."/>
        </authorList>
    </citation>
    <scope>NUCLEOTIDE SEQUENCE</scope>
    <source>
        <strain evidence="1">Babe19</strain>
    </source>
</reference>
<protein>
    <submittedName>
        <fullName evidence="1">Uncharacterized protein</fullName>
    </submittedName>
</protein>
<dbReference type="Proteomes" id="UP001148629">
    <property type="component" value="Unassembled WGS sequence"/>
</dbReference>
<proteinExistence type="predicted"/>
<keyword evidence="2" id="KW-1185">Reference proteome</keyword>
<accession>A0ACC1RTG2</accession>